<evidence type="ECO:0000256" key="1">
    <source>
        <dbReference type="SAM" id="MobiDB-lite"/>
    </source>
</evidence>
<dbReference type="AlphaFoldDB" id="A0A8R1EW40"/>
<evidence type="ECO:0000313" key="2">
    <source>
        <dbReference type="EnsemblMetazoa" id="CJA41773.1"/>
    </source>
</evidence>
<evidence type="ECO:0000313" key="3">
    <source>
        <dbReference type="Proteomes" id="UP000005237"/>
    </source>
</evidence>
<dbReference type="EnsemblMetazoa" id="CJA41773.1">
    <property type="protein sequence ID" value="CJA41773.1"/>
    <property type="gene ID" value="WBGene00217621"/>
</dbReference>
<feature type="compositionally biased region" description="Basic and acidic residues" evidence="1">
    <location>
        <begin position="56"/>
        <end position="67"/>
    </location>
</feature>
<keyword evidence="3" id="KW-1185">Reference proteome</keyword>
<dbReference type="Proteomes" id="UP000005237">
    <property type="component" value="Unassembled WGS sequence"/>
</dbReference>
<proteinExistence type="predicted"/>
<reference evidence="3" key="1">
    <citation type="submission" date="2010-08" db="EMBL/GenBank/DDBJ databases">
        <authorList>
            <consortium name="Caenorhabditis japonica Sequencing Consortium"/>
            <person name="Wilson R.K."/>
        </authorList>
    </citation>
    <scope>NUCLEOTIDE SEQUENCE [LARGE SCALE GENOMIC DNA]</scope>
    <source>
        <strain evidence="3">DF5081</strain>
    </source>
</reference>
<reference evidence="2" key="2">
    <citation type="submission" date="2022-06" db="UniProtKB">
        <authorList>
            <consortium name="EnsemblMetazoa"/>
        </authorList>
    </citation>
    <scope>IDENTIFICATION</scope>
    <source>
        <strain evidence="2">DF5081</strain>
    </source>
</reference>
<name>A0A8R1EW40_CAEJA</name>
<sequence length="118" mass="13513">MRASSARRLQGFWNITFQNFFNASIEVATSSGAIWSTPFPMLQGYHPADYANSRSEMKGKVPVEPRKKCQPYSRRTATRSLQANRSEHYQTIRFIGASKVGKTEFLSQRSTTDKLNFR</sequence>
<accession>A0A8R1EW40</accession>
<organism evidence="2 3">
    <name type="scientific">Caenorhabditis japonica</name>
    <dbReference type="NCBI Taxonomy" id="281687"/>
    <lineage>
        <taxon>Eukaryota</taxon>
        <taxon>Metazoa</taxon>
        <taxon>Ecdysozoa</taxon>
        <taxon>Nematoda</taxon>
        <taxon>Chromadorea</taxon>
        <taxon>Rhabditida</taxon>
        <taxon>Rhabditina</taxon>
        <taxon>Rhabditomorpha</taxon>
        <taxon>Rhabditoidea</taxon>
        <taxon>Rhabditidae</taxon>
        <taxon>Peloderinae</taxon>
        <taxon>Caenorhabditis</taxon>
    </lineage>
</organism>
<feature type="compositionally biased region" description="Polar residues" evidence="1">
    <location>
        <begin position="73"/>
        <end position="82"/>
    </location>
</feature>
<feature type="region of interest" description="Disordered" evidence="1">
    <location>
        <begin position="56"/>
        <end position="82"/>
    </location>
</feature>
<protein>
    <submittedName>
        <fullName evidence="2">Uncharacterized protein</fullName>
    </submittedName>
</protein>